<comment type="similarity">
    <text evidence="2 8">Belongs to the glycosyl hydrolase 28 family.</text>
</comment>
<dbReference type="PANTHER" id="PTHR31375">
    <property type="match status" value="1"/>
</dbReference>
<evidence type="ECO:0000256" key="8">
    <source>
        <dbReference type="RuleBase" id="RU361169"/>
    </source>
</evidence>
<reference evidence="10" key="1">
    <citation type="submission" date="2023-05" db="EMBL/GenBank/DDBJ databases">
        <authorList>
            <person name="Huff M."/>
        </authorList>
    </citation>
    <scope>NUCLEOTIDE SEQUENCE</scope>
</reference>
<evidence type="ECO:0000256" key="9">
    <source>
        <dbReference type="SAM" id="SignalP"/>
    </source>
</evidence>
<proteinExistence type="inferred from homology"/>
<evidence type="ECO:0000256" key="2">
    <source>
        <dbReference type="ARBA" id="ARBA00008834"/>
    </source>
</evidence>
<dbReference type="AlphaFoldDB" id="A0AAD1YPJ6"/>
<evidence type="ECO:0000256" key="1">
    <source>
        <dbReference type="ARBA" id="ARBA00004191"/>
    </source>
</evidence>
<keyword evidence="5 8" id="KW-0378">Hydrolase</keyword>
<evidence type="ECO:0000256" key="7">
    <source>
        <dbReference type="ARBA" id="ARBA00023316"/>
    </source>
</evidence>
<feature type="signal peptide" evidence="9">
    <location>
        <begin position="1"/>
        <end position="23"/>
    </location>
</feature>
<dbReference type="InterPro" id="IPR011050">
    <property type="entry name" value="Pectin_lyase_fold/virulence"/>
</dbReference>
<dbReference type="InterPro" id="IPR012334">
    <property type="entry name" value="Pectin_lyas_fold"/>
</dbReference>
<keyword evidence="9" id="KW-0732">Signal</keyword>
<evidence type="ECO:0000313" key="10">
    <source>
        <dbReference type="EMBL" id="CAI9754928.1"/>
    </source>
</evidence>
<organism evidence="10 11">
    <name type="scientific">Fraxinus pennsylvanica</name>
    <dbReference type="NCBI Taxonomy" id="56036"/>
    <lineage>
        <taxon>Eukaryota</taxon>
        <taxon>Viridiplantae</taxon>
        <taxon>Streptophyta</taxon>
        <taxon>Embryophyta</taxon>
        <taxon>Tracheophyta</taxon>
        <taxon>Spermatophyta</taxon>
        <taxon>Magnoliopsida</taxon>
        <taxon>eudicotyledons</taxon>
        <taxon>Gunneridae</taxon>
        <taxon>Pentapetalae</taxon>
        <taxon>asterids</taxon>
        <taxon>lamiids</taxon>
        <taxon>Lamiales</taxon>
        <taxon>Oleaceae</taxon>
        <taxon>Oleeae</taxon>
        <taxon>Fraxinus</taxon>
    </lineage>
</organism>
<keyword evidence="11" id="KW-1185">Reference proteome</keyword>
<dbReference type="EMBL" id="OU503036">
    <property type="protein sequence ID" value="CAI9754928.1"/>
    <property type="molecule type" value="Genomic_DNA"/>
</dbReference>
<keyword evidence="4" id="KW-0964">Secreted</keyword>
<evidence type="ECO:0000256" key="6">
    <source>
        <dbReference type="ARBA" id="ARBA00023295"/>
    </source>
</evidence>
<evidence type="ECO:0000256" key="4">
    <source>
        <dbReference type="ARBA" id="ARBA00022525"/>
    </source>
</evidence>
<feature type="chain" id="PRO_5041947235" evidence="9">
    <location>
        <begin position="24"/>
        <end position="205"/>
    </location>
</feature>
<dbReference type="Proteomes" id="UP000834106">
    <property type="component" value="Chromosome 1"/>
</dbReference>
<evidence type="ECO:0000256" key="5">
    <source>
        <dbReference type="ARBA" id="ARBA00022801"/>
    </source>
</evidence>
<protein>
    <submittedName>
        <fullName evidence="10">Uncharacterized protein</fullName>
    </submittedName>
</protein>
<gene>
    <name evidence="10" type="ORF">FPE_LOCUS2359</name>
</gene>
<keyword evidence="3" id="KW-0134">Cell wall</keyword>
<evidence type="ECO:0000256" key="3">
    <source>
        <dbReference type="ARBA" id="ARBA00022512"/>
    </source>
</evidence>
<dbReference type="Pfam" id="PF00295">
    <property type="entry name" value="Glyco_hydro_28"/>
    <property type="match status" value="1"/>
</dbReference>
<dbReference type="GO" id="GO:0004650">
    <property type="term" value="F:polygalacturonase activity"/>
    <property type="evidence" value="ECO:0007669"/>
    <property type="project" value="InterPro"/>
</dbReference>
<name>A0AAD1YPJ6_9LAMI</name>
<dbReference type="Gene3D" id="2.160.20.10">
    <property type="entry name" value="Single-stranded right-handed beta-helix, Pectin lyase-like"/>
    <property type="match status" value="1"/>
</dbReference>
<comment type="subcellular location">
    <subcellularLocation>
        <location evidence="1">Secreted</location>
        <location evidence="1">Cell wall</location>
    </subcellularLocation>
</comment>
<dbReference type="GO" id="GO:0005975">
    <property type="term" value="P:carbohydrate metabolic process"/>
    <property type="evidence" value="ECO:0007669"/>
    <property type="project" value="InterPro"/>
</dbReference>
<keyword evidence="7" id="KW-0961">Cell wall biogenesis/degradation</keyword>
<accession>A0AAD1YPJ6</accession>
<dbReference type="GO" id="GO:0071555">
    <property type="term" value="P:cell wall organization"/>
    <property type="evidence" value="ECO:0007669"/>
    <property type="project" value="UniProtKB-KW"/>
</dbReference>
<keyword evidence="6 8" id="KW-0326">Glycosidase</keyword>
<dbReference type="SUPFAM" id="SSF51126">
    <property type="entry name" value="Pectin lyase-like"/>
    <property type="match status" value="1"/>
</dbReference>
<sequence>MGYLSSGFGIVHTFLLIFRVSKASEDIALPPKFFNVMKLWCSKAFLKACEYGGRSRVLIPQGTFMLRSVTFQRRVKGFHGLFPIDSSKLLTLGLVFVTGDDCIAMIAGSQNMDVSNVFWGPEHGISIGSLGKDHQNDYVQGISIRNCTIAGTENGVRIKTWSPSLNNVMRFEDIVMQNSSNPIVIDQQYCPRPFCAPEARTNSIF</sequence>
<evidence type="ECO:0000313" key="11">
    <source>
        <dbReference type="Proteomes" id="UP000834106"/>
    </source>
</evidence>
<dbReference type="InterPro" id="IPR000743">
    <property type="entry name" value="Glyco_hydro_28"/>
</dbReference>